<proteinExistence type="inferred from homology"/>
<evidence type="ECO:0000256" key="3">
    <source>
        <dbReference type="ARBA" id="ARBA00022912"/>
    </source>
</evidence>
<name>A0AA86LRV1_PRIMG</name>
<dbReference type="PIRSF" id="PIRSF016557">
    <property type="entry name" value="Caps_synth_CpsB"/>
    <property type="match status" value="1"/>
</dbReference>
<evidence type="ECO:0000256" key="5">
    <source>
        <dbReference type="PIRNR" id="PIRNR016557"/>
    </source>
</evidence>
<dbReference type="EC" id="3.1.3.48" evidence="5"/>
<dbReference type="Proteomes" id="UP000253834">
    <property type="component" value="Chromosome"/>
</dbReference>
<keyword evidence="2 5" id="KW-0378">Hydrolase</keyword>
<dbReference type="PANTHER" id="PTHR39181:SF1">
    <property type="entry name" value="TYROSINE-PROTEIN PHOSPHATASE YWQE"/>
    <property type="match status" value="1"/>
</dbReference>
<dbReference type="Gene3D" id="3.20.20.140">
    <property type="entry name" value="Metal-dependent hydrolases"/>
    <property type="match status" value="1"/>
</dbReference>
<sequence length="245" mass="27923">MIDIYTHMLPRVEGRQQQFIDAARHLVNQGVKAVATTLDKETNTSLFLYVKEANQTLKDNNIPLTIVEGMEVVADRRFAESYQRRDTMLASNEKYIVLTIPKEEEADYLKQLIYDIQLNKIVPIISQPECHPYFLENKNTLYKFVKKGAIVQLSSDSIIGKNGRHAKKAAMQFIERNLAHVIASGASLDNYKQHSLRQAYDIITKEKGADTAQLLRKNAESIFNGQGVQILPPERIKKTKFLGIF</sequence>
<comment type="catalytic activity">
    <reaction evidence="4 5">
        <text>O-phospho-L-tyrosyl-[protein] + H2O = L-tyrosyl-[protein] + phosphate</text>
        <dbReference type="Rhea" id="RHEA:10684"/>
        <dbReference type="Rhea" id="RHEA-COMP:10136"/>
        <dbReference type="Rhea" id="RHEA-COMP:20101"/>
        <dbReference type="ChEBI" id="CHEBI:15377"/>
        <dbReference type="ChEBI" id="CHEBI:43474"/>
        <dbReference type="ChEBI" id="CHEBI:46858"/>
        <dbReference type="ChEBI" id="CHEBI:61978"/>
        <dbReference type="EC" id="3.1.3.48"/>
    </reaction>
</comment>
<reference evidence="6 7" key="1">
    <citation type="submission" date="2017-07" db="EMBL/GenBank/DDBJ databases">
        <title>Isolation and development of strain Bacillus megaterium SR7 for enhanced growth and metabolite production under supercritical carbon dioxide.</title>
        <authorList>
            <person name="Freedman A.J.E."/>
            <person name="Peet K.C."/>
            <person name="Boock J.T."/>
            <person name="Penn K."/>
            <person name="Prather K.L.J."/>
            <person name="Thompson J.R."/>
        </authorList>
    </citation>
    <scope>NUCLEOTIDE SEQUENCE [LARGE SCALE GENOMIC DNA]</scope>
    <source>
        <strain evidence="6 7">SR7</strain>
    </source>
</reference>
<evidence type="ECO:0000256" key="4">
    <source>
        <dbReference type="ARBA" id="ARBA00051722"/>
    </source>
</evidence>
<dbReference type="GO" id="GO:0004725">
    <property type="term" value="F:protein tyrosine phosphatase activity"/>
    <property type="evidence" value="ECO:0007669"/>
    <property type="project" value="UniProtKB-UniRule"/>
</dbReference>
<dbReference type="PANTHER" id="PTHR39181">
    <property type="entry name" value="TYROSINE-PROTEIN PHOSPHATASE YWQE"/>
    <property type="match status" value="1"/>
</dbReference>
<evidence type="ECO:0000313" key="6">
    <source>
        <dbReference type="EMBL" id="AXI28020.1"/>
    </source>
</evidence>
<comment type="similarity">
    <text evidence="1 5">Belongs to the metallo-dependent hydrolases superfamily. CpsB/CapC family.</text>
</comment>
<organism evidence="6 7">
    <name type="scientific">Priestia megaterium</name>
    <name type="common">Bacillus megaterium</name>
    <dbReference type="NCBI Taxonomy" id="1404"/>
    <lineage>
        <taxon>Bacteria</taxon>
        <taxon>Bacillati</taxon>
        <taxon>Bacillota</taxon>
        <taxon>Bacilli</taxon>
        <taxon>Bacillales</taxon>
        <taxon>Bacillaceae</taxon>
        <taxon>Priestia</taxon>
    </lineage>
</organism>
<evidence type="ECO:0000256" key="1">
    <source>
        <dbReference type="ARBA" id="ARBA00005750"/>
    </source>
</evidence>
<dbReference type="RefSeq" id="WP_114894480.1">
    <property type="nucleotide sequence ID" value="NZ_CP022674.1"/>
</dbReference>
<evidence type="ECO:0000256" key="2">
    <source>
        <dbReference type="ARBA" id="ARBA00022801"/>
    </source>
</evidence>
<dbReference type="EMBL" id="CP022674">
    <property type="protein sequence ID" value="AXI28020.1"/>
    <property type="molecule type" value="Genomic_DNA"/>
</dbReference>
<dbReference type="AlphaFoldDB" id="A0AA86LRV1"/>
<dbReference type="InterPro" id="IPR016667">
    <property type="entry name" value="Caps_polysacc_synth_CpsB/CapC"/>
</dbReference>
<evidence type="ECO:0000313" key="7">
    <source>
        <dbReference type="Proteomes" id="UP000253834"/>
    </source>
</evidence>
<dbReference type="GO" id="GO:0030145">
    <property type="term" value="F:manganese ion binding"/>
    <property type="evidence" value="ECO:0007669"/>
    <property type="project" value="UniProtKB-UniRule"/>
</dbReference>
<gene>
    <name evidence="6" type="ORF">CIB87_02950</name>
</gene>
<dbReference type="Pfam" id="PF19567">
    <property type="entry name" value="CpsB_CapC"/>
    <property type="match status" value="1"/>
</dbReference>
<accession>A0AA86LRV1</accession>
<keyword evidence="3 5" id="KW-0904">Protein phosphatase</keyword>
<protein>
    <recommendedName>
        <fullName evidence="5">Tyrosine-protein phosphatase</fullName>
        <ecNumber evidence="5">3.1.3.48</ecNumber>
    </recommendedName>
</protein>